<proteinExistence type="predicted"/>
<evidence type="ECO:0000313" key="1">
    <source>
        <dbReference type="EMBL" id="MPN06749.1"/>
    </source>
</evidence>
<sequence>MAELTPIISNASICSVIRIVPISEAMLEPTLPARIRHMMVDENSSRMISRETAPTVNRGNIGESMFNPICNTITAPMKKEIITTIQMEFTPKKKTPFMNSFMNSLILSGIVSTFFNNSAYSPTLSMELIKLMWSTGKVLYCYNMQR</sequence>
<protein>
    <submittedName>
        <fullName evidence="1">Uncharacterized protein</fullName>
    </submittedName>
</protein>
<reference evidence="1" key="1">
    <citation type="submission" date="2019-08" db="EMBL/GenBank/DDBJ databases">
        <authorList>
            <person name="Kucharzyk K."/>
            <person name="Murdoch R.W."/>
            <person name="Higgins S."/>
            <person name="Loffler F."/>
        </authorList>
    </citation>
    <scope>NUCLEOTIDE SEQUENCE</scope>
</reference>
<comment type="caution">
    <text evidence="1">The sequence shown here is derived from an EMBL/GenBank/DDBJ whole genome shotgun (WGS) entry which is preliminary data.</text>
</comment>
<accession>A0A645EZY6</accession>
<dbReference type="AlphaFoldDB" id="A0A645EZY6"/>
<dbReference type="EMBL" id="VSSQ01052695">
    <property type="protein sequence ID" value="MPN06749.1"/>
    <property type="molecule type" value="Genomic_DNA"/>
</dbReference>
<organism evidence="1">
    <name type="scientific">bioreactor metagenome</name>
    <dbReference type="NCBI Taxonomy" id="1076179"/>
    <lineage>
        <taxon>unclassified sequences</taxon>
        <taxon>metagenomes</taxon>
        <taxon>ecological metagenomes</taxon>
    </lineage>
</organism>
<gene>
    <name evidence="1" type="ORF">SDC9_154005</name>
</gene>
<name>A0A645EZY6_9ZZZZ</name>